<evidence type="ECO:0000256" key="1">
    <source>
        <dbReference type="SAM" id="MobiDB-lite"/>
    </source>
</evidence>
<dbReference type="VEuPathDB" id="FungiDB:YALI1_F00430g"/>
<dbReference type="KEGG" id="yli:2908539"/>
<dbReference type="GeneID" id="2908539"/>
<protein>
    <submittedName>
        <fullName evidence="2">Uncharacterized protein</fullName>
    </submittedName>
</protein>
<feature type="region of interest" description="Disordered" evidence="1">
    <location>
        <begin position="524"/>
        <end position="623"/>
    </location>
</feature>
<feature type="compositionally biased region" description="Basic residues" evidence="1">
    <location>
        <begin position="590"/>
        <end position="600"/>
    </location>
</feature>
<reference evidence="2 3" key="1">
    <citation type="journal article" date="2016" name="PLoS ONE">
        <title>Sequence Assembly of Yarrowia lipolytica Strain W29/CLIB89 Shows Transposable Element Diversity.</title>
        <authorList>
            <person name="Magnan C."/>
            <person name="Yu J."/>
            <person name="Chang I."/>
            <person name="Jahn E."/>
            <person name="Kanomata Y."/>
            <person name="Wu J."/>
            <person name="Zeller M."/>
            <person name="Oakes M."/>
            <person name="Baldi P."/>
            <person name="Sandmeyer S."/>
        </authorList>
    </citation>
    <scope>NUCLEOTIDE SEQUENCE [LARGE SCALE GENOMIC DNA]</scope>
    <source>
        <strain evidence="3">CLIB89(W29)</strain>
    </source>
</reference>
<dbReference type="RefSeq" id="XP_504815.3">
    <property type="nucleotide sequence ID" value="XM_504815.3"/>
</dbReference>
<accession>A0A1D8NLE8</accession>
<dbReference type="VEuPathDB" id="FungiDB:YALI0_F00352g"/>
<dbReference type="AlphaFoldDB" id="A0A1D8NLE8"/>
<organism evidence="2 3">
    <name type="scientific">Yarrowia lipolytica</name>
    <name type="common">Candida lipolytica</name>
    <dbReference type="NCBI Taxonomy" id="4952"/>
    <lineage>
        <taxon>Eukaryota</taxon>
        <taxon>Fungi</taxon>
        <taxon>Dikarya</taxon>
        <taxon>Ascomycota</taxon>
        <taxon>Saccharomycotina</taxon>
        <taxon>Dipodascomycetes</taxon>
        <taxon>Dipodascales</taxon>
        <taxon>Dipodascales incertae sedis</taxon>
        <taxon>Yarrowia</taxon>
    </lineage>
</organism>
<feature type="compositionally biased region" description="Basic and acidic residues" evidence="1">
    <location>
        <begin position="559"/>
        <end position="577"/>
    </location>
</feature>
<gene>
    <name evidence="2" type="ORF">YALI1_F00430g</name>
</gene>
<dbReference type="EMBL" id="CP017558">
    <property type="protein sequence ID" value="AOW06433.1"/>
    <property type="molecule type" value="Genomic_DNA"/>
</dbReference>
<name>A0A1D8NLE8_YARLL</name>
<dbReference type="Proteomes" id="UP000182444">
    <property type="component" value="Chromosome 1F"/>
</dbReference>
<sequence length="642" mass="72934">MASLGHYRTNVQYNVVQQSPYDPQHQITIIIMPPTATNSMPPITITSTPSIATIISQRAEKCLDLPTPYGQVSYLSRFSIWYHSISTSYPLVTSKQYNDQLKDGHLIVQRNVSTNERTLKIAKEHVPWIVFAVHVLLDYTTSVSIISEHLIRLKVPDITVEMVKQILPWCIRSMDGSETKWAELCKPRKQLHYDEMMSLWKKIHKHHVSHKSLNPSANKAGLVFFGLYREEQGNSYLIYFIDHTTQATVSLSAFQPMRPNDVRDKLQRALKAFMKTYGQPKAFLFMNPCWGETKWLATELQMAIANLHPFDPIVSIYKTEKEDEVPVKIAEAFRNISCHLFSEYRTRRHVAQKRRPYQTPLLKVDLPKDAHHSETIKSFLPHNMMLPARHTARFCVQHPPLDTTFTTCSSSNVTLFRMKFPGQTVKIPPDNLHDHLSSLSFPDPRSDSYVQAHPPLVDMGAVDLAVISQLVEESLTFSLASHQLPDYSGDLKLDAISQRIIDYLAQKHMKVVNRYAKVLQDGKSLPENVEPAPPRGTKRVSTETPGTCVKRVKIGGDSGKTEDTIKGSESGRVRYKNDPGQGKSPAPIQKKTKRRGIKRVRFVDDSDTDESPPSPSKTTLDPEGRWAAMSASFKSWFDGFSW</sequence>
<evidence type="ECO:0000313" key="3">
    <source>
        <dbReference type="Proteomes" id="UP000182444"/>
    </source>
</evidence>
<evidence type="ECO:0000313" key="2">
    <source>
        <dbReference type="EMBL" id="AOW06433.1"/>
    </source>
</evidence>
<proteinExistence type="predicted"/>